<dbReference type="InterPro" id="IPR019614">
    <property type="entry name" value="SAM-dep_methyl-trfase"/>
</dbReference>
<accession>A0ABV9GWI3</accession>
<keyword evidence="3" id="KW-0949">S-adenosyl-L-methionine</keyword>
<protein>
    <submittedName>
        <fullName evidence="5">Class I SAM-dependent methyltransferase</fullName>
        <ecNumber evidence="5">2.1.1.-</ecNumber>
    </submittedName>
</protein>
<evidence type="ECO:0000313" key="6">
    <source>
        <dbReference type="Proteomes" id="UP001595967"/>
    </source>
</evidence>
<evidence type="ECO:0000256" key="3">
    <source>
        <dbReference type="ARBA" id="ARBA00022691"/>
    </source>
</evidence>
<dbReference type="InterPro" id="IPR029063">
    <property type="entry name" value="SAM-dependent_MTases_sf"/>
</dbReference>
<keyword evidence="1 5" id="KW-0489">Methyltransferase</keyword>
<dbReference type="Gene3D" id="3.40.50.150">
    <property type="entry name" value="Vaccinia Virus protein VP39"/>
    <property type="match status" value="1"/>
</dbReference>
<dbReference type="PANTHER" id="PTHR43042">
    <property type="entry name" value="SAM-DEPENDENT METHYLTRANSFERASE"/>
    <property type="match status" value="1"/>
</dbReference>
<sequence length="309" mass="33949">MQALLDCIARLTPPQEACRLFHGRGGQHPGCEHLTLDAYPPVLVLTSFAPLEAAALAAIGQALEQRYAALGQELHWVFQQRQSGLPAHTQPMRGSLPEPHFVPEGTAHYRVRLLQGQNHGLFLDMAAGRRWVGEHIAAQGQTSHIGMKVLNLFAYSCAFSVAALQAGAQEVINIDMASGALALGRENHQRNGLTGARFLAHDIFHSWGKLKRLGPYGLVIADPPSYQKGSFVARKDYPRLVRRLPELLAPGGHALLCLNAPELSSQFLHDTVQENAPALRFVQRLPNPPAFADVDEERSLKVLLYRLQP</sequence>
<dbReference type="EMBL" id="JBHSEW010000002">
    <property type="protein sequence ID" value="MFC4621438.1"/>
    <property type="molecule type" value="Genomic_DNA"/>
</dbReference>
<dbReference type="PANTHER" id="PTHR43042:SF3">
    <property type="entry name" value="RIBOSOMAL RNA LARGE SUBUNIT METHYLTRANSFERASE YWBD-RELATED"/>
    <property type="match status" value="1"/>
</dbReference>
<evidence type="ECO:0000256" key="1">
    <source>
        <dbReference type="ARBA" id="ARBA00022603"/>
    </source>
</evidence>
<dbReference type="GO" id="GO:0008168">
    <property type="term" value="F:methyltransferase activity"/>
    <property type="evidence" value="ECO:0007669"/>
    <property type="project" value="UniProtKB-KW"/>
</dbReference>
<reference evidence="6" key="1">
    <citation type="journal article" date="2019" name="Int. J. Syst. Evol. Microbiol.">
        <title>The Global Catalogue of Microorganisms (GCM) 10K type strain sequencing project: providing services to taxonomists for standard genome sequencing and annotation.</title>
        <authorList>
            <consortium name="The Broad Institute Genomics Platform"/>
            <consortium name="The Broad Institute Genome Sequencing Center for Infectious Disease"/>
            <person name="Wu L."/>
            <person name="Ma J."/>
        </authorList>
    </citation>
    <scope>NUCLEOTIDE SEQUENCE [LARGE SCALE GENOMIC DNA]</scope>
    <source>
        <strain evidence="6">JCM 11650</strain>
    </source>
</reference>
<evidence type="ECO:0000256" key="2">
    <source>
        <dbReference type="ARBA" id="ARBA00022679"/>
    </source>
</evidence>
<dbReference type="CDD" id="cd02440">
    <property type="entry name" value="AdoMet_MTases"/>
    <property type="match status" value="1"/>
</dbReference>
<proteinExistence type="predicted"/>
<keyword evidence="6" id="KW-1185">Reference proteome</keyword>
<keyword evidence="2 5" id="KW-0808">Transferase</keyword>
<dbReference type="EC" id="2.1.1.-" evidence="5"/>
<feature type="domain" description="S-adenosylmethionine-dependent methyltransferase" evidence="4">
    <location>
        <begin position="19"/>
        <end position="306"/>
    </location>
</feature>
<organism evidence="5 6">
    <name type="scientific">Comamonas nitrativorans</name>
    <dbReference type="NCBI Taxonomy" id="108437"/>
    <lineage>
        <taxon>Bacteria</taxon>
        <taxon>Pseudomonadati</taxon>
        <taxon>Pseudomonadota</taxon>
        <taxon>Betaproteobacteria</taxon>
        <taxon>Burkholderiales</taxon>
        <taxon>Comamonadaceae</taxon>
        <taxon>Comamonas</taxon>
    </lineage>
</organism>
<dbReference type="Pfam" id="PF10672">
    <property type="entry name" value="Methyltrans_SAM"/>
    <property type="match status" value="1"/>
</dbReference>
<dbReference type="SUPFAM" id="SSF53335">
    <property type="entry name" value="S-adenosyl-L-methionine-dependent methyltransferases"/>
    <property type="match status" value="1"/>
</dbReference>
<dbReference type="RefSeq" id="WP_377724293.1">
    <property type="nucleotide sequence ID" value="NZ_JBHSEW010000002.1"/>
</dbReference>
<dbReference type="Proteomes" id="UP001595967">
    <property type="component" value="Unassembled WGS sequence"/>
</dbReference>
<name>A0ABV9GWI3_9BURK</name>
<evidence type="ECO:0000259" key="4">
    <source>
        <dbReference type="Pfam" id="PF10672"/>
    </source>
</evidence>
<gene>
    <name evidence="5" type="ORF">ACFO3A_04340</name>
</gene>
<evidence type="ECO:0000313" key="5">
    <source>
        <dbReference type="EMBL" id="MFC4621438.1"/>
    </source>
</evidence>
<dbReference type="GO" id="GO:0032259">
    <property type="term" value="P:methylation"/>
    <property type="evidence" value="ECO:0007669"/>
    <property type="project" value="UniProtKB-KW"/>
</dbReference>
<comment type="caution">
    <text evidence="5">The sequence shown here is derived from an EMBL/GenBank/DDBJ whole genome shotgun (WGS) entry which is preliminary data.</text>
</comment>